<evidence type="ECO:0000313" key="3">
    <source>
        <dbReference type="Proteomes" id="UP000251558"/>
    </source>
</evidence>
<feature type="transmembrane region" description="Helical" evidence="1">
    <location>
        <begin position="27"/>
        <end position="44"/>
    </location>
</feature>
<dbReference type="EMBL" id="QMBP01000007">
    <property type="protein sequence ID" value="RAZ89894.1"/>
    <property type="molecule type" value="Genomic_DNA"/>
</dbReference>
<dbReference type="AlphaFoldDB" id="A0A330HST4"/>
<protein>
    <submittedName>
        <fullName evidence="2">Uncharacterized protein</fullName>
    </submittedName>
</protein>
<gene>
    <name evidence="2" type="ORF">DPM33_17135</name>
</gene>
<comment type="caution">
    <text evidence="2">The sequence shown here is derived from an EMBL/GenBank/DDBJ whole genome shotgun (WGS) entry which is preliminary data.</text>
</comment>
<keyword evidence="1" id="KW-1133">Transmembrane helix</keyword>
<accession>A0A330HST4</accession>
<reference evidence="3" key="1">
    <citation type="submission" date="2018-06" db="EMBL/GenBank/DDBJ databases">
        <authorList>
            <person name="Helene L.C."/>
            <person name="Dall'Agnol R."/>
            <person name="Delamuta J.R."/>
            <person name="Hungria M."/>
        </authorList>
    </citation>
    <scope>NUCLEOTIDE SEQUENCE [LARGE SCALE GENOMIC DNA]</scope>
    <source>
        <strain evidence="3">AC99b</strain>
    </source>
</reference>
<keyword evidence="1" id="KW-0812">Transmembrane</keyword>
<organism evidence="2 3">
    <name type="scientific">Mesorhizobium hawassense</name>
    <dbReference type="NCBI Taxonomy" id="1209954"/>
    <lineage>
        <taxon>Bacteria</taxon>
        <taxon>Pseudomonadati</taxon>
        <taxon>Pseudomonadota</taxon>
        <taxon>Alphaproteobacteria</taxon>
        <taxon>Hyphomicrobiales</taxon>
        <taxon>Phyllobacteriaceae</taxon>
        <taxon>Mesorhizobium</taxon>
    </lineage>
</organism>
<dbReference type="Proteomes" id="UP000251558">
    <property type="component" value="Unassembled WGS sequence"/>
</dbReference>
<keyword evidence="1" id="KW-0472">Membrane</keyword>
<sequence length="72" mass="8013">MLVFESQQDHNSSAGTGTMREVPMRPILLIAAAAVIFFVWDGLANKSAYRIALMKTADQVENFQGLVRVSWN</sequence>
<name>A0A330HST4_9HYPH</name>
<reference evidence="2 3" key="2">
    <citation type="submission" date="2018-07" db="EMBL/GenBank/DDBJ databases">
        <title>Diversity of Mesorhizobium strains in Brazil.</title>
        <authorList>
            <person name="Helene L.C.F."/>
            <person name="Dall'Agnol R."/>
            <person name="Delamuta J.R.M."/>
            <person name="Hungria M."/>
        </authorList>
    </citation>
    <scope>NUCLEOTIDE SEQUENCE [LARGE SCALE GENOMIC DNA]</scope>
    <source>
        <strain evidence="2 3">AC99b</strain>
    </source>
</reference>
<evidence type="ECO:0000256" key="1">
    <source>
        <dbReference type="SAM" id="Phobius"/>
    </source>
</evidence>
<evidence type="ECO:0000313" key="2">
    <source>
        <dbReference type="EMBL" id="RAZ89894.1"/>
    </source>
</evidence>
<keyword evidence="3" id="KW-1185">Reference proteome</keyword>
<proteinExistence type="predicted"/>